<dbReference type="EMBL" id="QGLE01000012">
    <property type="protein sequence ID" value="PWR19293.1"/>
    <property type="molecule type" value="Genomic_DNA"/>
</dbReference>
<proteinExistence type="predicted"/>
<gene>
    <name evidence="2" type="ORF">DKG74_17600</name>
</gene>
<dbReference type="AlphaFoldDB" id="A0A317E1P9"/>
<reference evidence="2 3" key="1">
    <citation type="submission" date="2018-05" db="EMBL/GenBank/DDBJ databases">
        <title>Zavarzinia sp. HR-AS.</title>
        <authorList>
            <person name="Lee Y."/>
            <person name="Jeon C.O."/>
        </authorList>
    </citation>
    <scope>NUCLEOTIDE SEQUENCE [LARGE SCALE GENOMIC DNA]</scope>
    <source>
        <strain evidence="2 3">HR-AS</strain>
    </source>
</reference>
<comment type="caution">
    <text evidence="2">The sequence shown here is derived from an EMBL/GenBank/DDBJ whole genome shotgun (WGS) entry which is preliminary data.</text>
</comment>
<accession>A0A317E1P9</accession>
<dbReference type="Proteomes" id="UP000245461">
    <property type="component" value="Unassembled WGS sequence"/>
</dbReference>
<dbReference type="RefSeq" id="WP_109907492.1">
    <property type="nucleotide sequence ID" value="NZ_QGLE01000012.1"/>
</dbReference>
<evidence type="ECO:0000256" key="1">
    <source>
        <dbReference type="SAM" id="MobiDB-lite"/>
    </source>
</evidence>
<organism evidence="2 3">
    <name type="scientific">Zavarzinia aquatilis</name>
    <dbReference type="NCBI Taxonomy" id="2211142"/>
    <lineage>
        <taxon>Bacteria</taxon>
        <taxon>Pseudomonadati</taxon>
        <taxon>Pseudomonadota</taxon>
        <taxon>Alphaproteobacteria</taxon>
        <taxon>Rhodospirillales</taxon>
        <taxon>Zavarziniaceae</taxon>
        <taxon>Zavarzinia</taxon>
    </lineage>
</organism>
<name>A0A317E1P9_9PROT</name>
<keyword evidence="3" id="KW-1185">Reference proteome</keyword>
<evidence type="ECO:0000313" key="2">
    <source>
        <dbReference type="EMBL" id="PWR19293.1"/>
    </source>
</evidence>
<evidence type="ECO:0000313" key="3">
    <source>
        <dbReference type="Proteomes" id="UP000245461"/>
    </source>
</evidence>
<feature type="region of interest" description="Disordered" evidence="1">
    <location>
        <begin position="39"/>
        <end position="77"/>
    </location>
</feature>
<sequence>MVVHRRIILAVLVLPVLAAGARAGELRDETTVDIAPVLESSRSAGLDVQPPPGRQSAIRPPREWSLGPLAEPAPQAAKDEGLRLSFGTGEDGTPILLRPDAADAIGGMIQFHKSLP</sequence>
<protein>
    <submittedName>
        <fullName evidence="2">Uncharacterized protein</fullName>
    </submittedName>
</protein>